<comment type="caution">
    <text evidence="2">The sequence shown here is derived from an EMBL/GenBank/DDBJ whole genome shotgun (WGS) entry which is preliminary data.</text>
</comment>
<feature type="transmembrane region" description="Helical" evidence="1">
    <location>
        <begin position="136"/>
        <end position="164"/>
    </location>
</feature>
<name>A0ABV9HT91_9FLAO</name>
<feature type="transmembrane region" description="Helical" evidence="1">
    <location>
        <begin position="111"/>
        <end position="129"/>
    </location>
</feature>
<gene>
    <name evidence="2" type="ORF">ACFO3O_01955</name>
</gene>
<dbReference type="RefSeq" id="WP_379976850.1">
    <property type="nucleotide sequence ID" value="NZ_JBHSFV010000001.1"/>
</dbReference>
<reference evidence="3" key="1">
    <citation type="journal article" date="2019" name="Int. J. Syst. Evol. Microbiol.">
        <title>The Global Catalogue of Microorganisms (GCM) 10K type strain sequencing project: providing services to taxonomists for standard genome sequencing and annotation.</title>
        <authorList>
            <consortium name="The Broad Institute Genomics Platform"/>
            <consortium name="The Broad Institute Genome Sequencing Center for Infectious Disease"/>
            <person name="Wu L."/>
            <person name="Ma J."/>
        </authorList>
    </citation>
    <scope>NUCLEOTIDE SEQUENCE [LARGE SCALE GENOMIC DNA]</scope>
    <source>
        <strain evidence="3">YJ-61-S</strain>
    </source>
</reference>
<keyword evidence="1" id="KW-1133">Transmembrane helix</keyword>
<keyword evidence="3" id="KW-1185">Reference proteome</keyword>
<protein>
    <submittedName>
        <fullName evidence="2">Uncharacterized protein</fullName>
    </submittedName>
</protein>
<feature type="transmembrane region" description="Helical" evidence="1">
    <location>
        <begin position="50"/>
        <end position="72"/>
    </location>
</feature>
<sequence length="183" mass="20946">MKLNLTFKNRLLFTVIVSILMWTFLAWDYVHEGVPTHYILHNDDLPGFSNWWGAITIPLVTWGLLYLVHLRTGKEGSKNESSSILYGFVGFLLYAVLVSYLFSTVTGSENILFYMALGLIALSFLVPIYKPECLLGYILGMTFTFGPILPLLFGVIFWTVYIIAYKLPRGIIRYYGNKKYNST</sequence>
<feature type="transmembrane region" description="Helical" evidence="1">
    <location>
        <begin position="12"/>
        <end position="30"/>
    </location>
</feature>
<evidence type="ECO:0000313" key="3">
    <source>
        <dbReference type="Proteomes" id="UP001596043"/>
    </source>
</evidence>
<accession>A0ABV9HT91</accession>
<keyword evidence="1" id="KW-0812">Transmembrane</keyword>
<organism evidence="2 3">
    <name type="scientific">Dokdonia ponticola</name>
    <dbReference type="NCBI Taxonomy" id="2041041"/>
    <lineage>
        <taxon>Bacteria</taxon>
        <taxon>Pseudomonadati</taxon>
        <taxon>Bacteroidota</taxon>
        <taxon>Flavobacteriia</taxon>
        <taxon>Flavobacteriales</taxon>
        <taxon>Flavobacteriaceae</taxon>
        <taxon>Dokdonia</taxon>
    </lineage>
</organism>
<evidence type="ECO:0000256" key="1">
    <source>
        <dbReference type="SAM" id="Phobius"/>
    </source>
</evidence>
<proteinExistence type="predicted"/>
<evidence type="ECO:0000313" key="2">
    <source>
        <dbReference type="EMBL" id="MFC4632650.1"/>
    </source>
</evidence>
<dbReference type="EMBL" id="JBHSFV010000001">
    <property type="protein sequence ID" value="MFC4632650.1"/>
    <property type="molecule type" value="Genomic_DNA"/>
</dbReference>
<dbReference type="Proteomes" id="UP001596043">
    <property type="component" value="Unassembled WGS sequence"/>
</dbReference>
<keyword evidence="1" id="KW-0472">Membrane</keyword>
<feature type="transmembrane region" description="Helical" evidence="1">
    <location>
        <begin position="84"/>
        <end position="105"/>
    </location>
</feature>